<reference evidence="2 5" key="3">
    <citation type="submission" date="2020-08" db="EMBL/GenBank/DDBJ databases">
        <title>Genomic Encyclopedia of Type Strains, Phase IV (KMG-IV): sequencing the most valuable type-strain genomes for metagenomic binning, comparative biology and taxonomic classification.</title>
        <authorList>
            <person name="Goeker M."/>
        </authorList>
    </citation>
    <scope>NUCLEOTIDE SEQUENCE [LARGE SCALE GENOMIC DNA]</scope>
    <source>
        <strain evidence="2 5">DSM 100995</strain>
    </source>
</reference>
<dbReference type="Proteomes" id="UP000583101">
    <property type="component" value="Unassembled WGS sequence"/>
</dbReference>
<dbReference type="EMBL" id="JACIEG010000009">
    <property type="protein sequence ID" value="MBB3971288.1"/>
    <property type="molecule type" value="Genomic_DNA"/>
</dbReference>
<organism evidence="3 4">
    <name type="scientific">Mucilaginibacter phyllosphaerae</name>
    <dbReference type="NCBI Taxonomy" id="1812349"/>
    <lineage>
        <taxon>Bacteria</taxon>
        <taxon>Pseudomonadati</taxon>
        <taxon>Bacteroidota</taxon>
        <taxon>Sphingobacteriia</taxon>
        <taxon>Sphingobacteriales</taxon>
        <taxon>Sphingobacteriaceae</taxon>
        <taxon>Mucilaginibacter</taxon>
    </lineage>
</organism>
<feature type="signal peptide" evidence="1">
    <location>
        <begin position="1"/>
        <end position="19"/>
    </location>
</feature>
<dbReference type="InterPro" id="IPR045391">
    <property type="entry name" value="DUF6520"/>
</dbReference>
<comment type="caution">
    <text evidence="3">The sequence shown here is derived from an EMBL/GenBank/DDBJ whole genome shotgun (WGS) entry which is preliminary data.</text>
</comment>
<evidence type="ECO:0000313" key="4">
    <source>
        <dbReference type="Proteomes" id="UP000297248"/>
    </source>
</evidence>
<dbReference type="EMBL" id="SNQG01000003">
    <property type="protein sequence ID" value="TEW66815.1"/>
    <property type="molecule type" value="Genomic_DNA"/>
</dbReference>
<keyword evidence="5" id="KW-1185">Reference proteome</keyword>
<dbReference type="RefSeq" id="WP_134336420.1">
    <property type="nucleotide sequence ID" value="NZ_BMCZ01000003.1"/>
</dbReference>
<proteinExistence type="predicted"/>
<evidence type="ECO:0000313" key="3">
    <source>
        <dbReference type="EMBL" id="TEW66815.1"/>
    </source>
</evidence>
<evidence type="ECO:0000313" key="5">
    <source>
        <dbReference type="Proteomes" id="UP000583101"/>
    </source>
</evidence>
<dbReference type="AlphaFoldDB" id="A0A4Y8AFH1"/>
<name>A0A4Y8AFH1_9SPHI</name>
<accession>A0A4Y8AFH1</accession>
<dbReference type="Proteomes" id="UP000297248">
    <property type="component" value="Unassembled WGS sequence"/>
</dbReference>
<protein>
    <submittedName>
        <fullName evidence="3">Uncharacterized protein</fullName>
    </submittedName>
</protein>
<reference evidence="3 4" key="1">
    <citation type="journal article" date="2016" name="Int. J. Syst. Evol. Microbiol.">
        <title>Proposal of Mucilaginibacter phyllosphaerae sp. nov. isolated from the phyllosphere of Galium album.</title>
        <authorList>
            <person name="Aydogan E.L."/>
            <person name="Busse H.J."/>
            <person name="Moser G."/>
            <person name="Muller C."/>
            <person name="Kampfer P."/>
            <person name="Glaeser S.P."/>
        </authorList>
    </citation>
    <scope>NUCLEOTIDE SEQUENCE [LARGE SCALE GENOMIC DNA]</scope>
    <source>
        <strain evidence="3 4">PP-F2FG21</strain>
    </source>
</reference>
<feature type="chain" id="PRO_5044616562" evidence="1">
    <location>
        <begin position="20"/>
        <end position="107"/>
    </location>
</feature>
<sequence>MKKIIIPVIAIAMAFGTSAFTAKRATSTFFRYQGATRSQTDIQNISNYVAQASNPCNDVVNVCGVTLSTAKNIGSNPATSEFNAEKSNLWLSQQNHAPADGSISMEP</sequence>
<dbReference type="OrthoDB" id="711191at2"/>
<dbReference type="Pfam" id="PF20130">
    <property type="entry name" value="DUF6520"/>
    <property type="match status" value="1"/>
</dbReference>
<reference evidence="3" key="2">
    <citation type="submission" date="2019-03" db="EMBL/GenBank/DDBJ databases">
        <authorList>
            <person name="Yan Y.-Q."/>
            <person name="Du Z.-J."/>
        </authorList>
    </citation>
    <scope>NUCLEOTIDE SEQUENCE</scope>
    <source>
        <strain evidence="3">PP-F2FG21</strain>
    </source>
</reference>
<keyword evidence="1" id="KW-0732">Signal</keyword>
<evidence type="ECO:0000256" key="1">
    <source>
        <dbReference type="SAM" id="SignalP"/>
    </source>
</evidence>
<evidence type="ECO:0000313" key="2">
    <source>
        <dbReference type="EMBL" id="MBB3971288.1"/>
    </source>
</evidence>
<gene>
    <name evidence="3" type="ORF">E2R65_10390</name>
    <name evidence="2" type="ORF">GGR35_003916</name>
</gene>